<accession>A0A7U2F5F0</accession>
<keyword evidence="5" id="KW-0496">Mitochondrion</keyword>
<evidence type="ECO:0000256" key="3">
    <source>
        <dbReference type="ARBA" id="ARBA00016197"/>
    </source>
</evidence>
<dbReference type="GO" id="GO:0005739">
    <property type="term" value="C:mitochondrion"/>
    <property type="evidence" value="ECO:0007669"/>
    <property type="project" value="UniProtKB-SubCell"/>
</dbReference>
<dbReference type="PANTHER" id="PTHR36091">
    <property type="entry name" value="ALTERED INHERITANCE OF MITOCHONDRIA PROTEIN 9, MITOCHONDRIAL"/>
    <property type="match status" value="1"/>
</dbReference>
<dbReference type="PANTHER" id="PTHR36091:SF1">
    <property type="entry name" value="ALTERED INHERITANCE OF MITOCHONDRIA PROTEIN 9, MITOCHONDRIAL"/>
    <property type="match status" value="1"/>
</dbReference>
<evidence type="ECO:0000256" key="1">
    <source>
        <dbReference type="ARBA" id="ARBA00004173"/>
    </source>
</evidence>
<evidence type="ECO:0000256" key="6">
    <source>
        <dbReference type="ARBA" id="ARBA00031849"/>
    </source>
</evidence>
<evidence type="ECO:0000256" key="5">
    <source>
        <dbReference type="ARBA" id="ARBA00023128"/>
    </source>
</evidence>
<evidence type="ECO:0000256" key="2">
    <source>
        <dbReference type="ARBA" id="ARBA00005543"/>
    </source>
</evidence>
<dbReference type="InterPro" id="IPR011009">
    <property type="entry name" value="Kinase-like_dom_sf"/>
</dbReference>
<reference evidence="8" key="1">
    <citation type="journal article" date="2021" name="BMC Genomics">
        <title>Chromosome-level genome assembly and manually-curated proteome of model necrotroph Parastagonospora nodorum Sn15 reveals a genome-wide trove of candidate effector homologs, and redundancy of virulence-related functions within an accessory chromosome.</title>
        <authorList>
            <person name="Bertazzoni S."/>
            <person name="Jones D.A.B."/>
            <person name="Phan H.T."/>
            <person name="Tan K.-C."/>
            <person name="Hane J.K."/>
        </authorList>
    </citation>
    <scope>NUCLEOTIDE SEQUENCE [LARGE SCALE GENOMIC DNA]</scope>
    <source>
        <strain evidence="8">SN15 / ATCC MYA-4574 / FGSC 10173)</strain>
    </source>
</reference>
<gene>
    <name evidence="7" type="ORF">JI435_064160</name>
</gene>
<dbReference type="VEuPathDB" id="FungiDB:JI435_064160"/>
<dbReference type="Proteomes" id="UP000663193">
    <property type="component" value="Chromosome 9"/>
</dbReference>
<dbReference type="Gene3D" id="3.30.200.20">
    <property type="entry name" value="Phosphorylase Kinase, domain 1"/>
    <property type="match status" value="1"/>
</dbReference>
<dbReference type="InterPro" id="IPR051035">
    <property type="entry name" value="Mito_inheritance_9"/>
</dbReference>
<evidence type="ECO:0000313" key="7">
    <source>
        <dbReference type="EMBL" id="QRC99071.1"/>
    </source>
</evidence>
<proteinExistence type="inferred from homology"/>
<comment type="subcellular location">
    <subcellularLocation>
        <location evidence="1">Mitochondrion</location>
    </subcellularLocation>
</comment>
<dbReference type="AlphaFoldDB" id="A0A7U2F5F0"/>
<name>A0A7U2F5F0_PHANO</name>
<dbReference type="OrthoDB" id="2968323at2759"/>
<comment type="similarity">
    <text evidence="2">Belongs to the AIM9 family.</text>
</comment>
<keyword evidence="8" id="KW-1185">Reference proteome</keyword>
<dbReference type="SUPFAM" id="SSF56112">
    <property type="entry name" value="Protein kinase-like (PK-like)"/>
    <property type="match status" value="1"/>
</dbReference>
<keyword evidence="4" id="KW-0809">Transit peptide</keyword>
<evidence type="ECO:0000313" key="8">
    <source>
        <dbReference type="Proteomes" id="UP000663193"/>
    </source>
</evidence>
<organism evidence="7 8">
    <name type="scientific">Phaeosphaeria nodorum (strain SN15 / ATCC MYA-4574 / FGSC 10173)</name>
    <name type="common">Glume blotch fungus</name>
    <name type="synonym">Parastagonospora nodorum</name>
    <dbReference type="NCBI Taxonomy" id="321614"/>
    <lineage>
        <taxon>Eukaryota</taxon>
        <taxon>Fungi</taxon>
        <taxon>Dikarya</taxon>
        <taxon>Ascomycota</taxon>
        <taxon>Pezizomycotina</taxon>
        <taxon>Dothideomycetes</taxon>
        <taxon>Pleosporomycetidae</taxon>
        <taxon>Pleosporales</taxon>
        <taxon>Pleosporineae</taxon>
        <taxon>Phaeosphaeriaceae</taxon>
        <taxon>Parastagonospora</taxon>
    </lineage>
</organism>
<dbReference type="Gene3D" id="3.90.1200.10">
    <property type="match status" value="1"/>
</dbReference>
<protein>
    <recommendedName>
        <fullName evidence="3">Altered inheritance of mitochondria protein 9, mitochondrial</fullName>
    </recommendedName>
    <alternativeName>
        <fullName evidence="6">Found in mitochondrial proteome protein 29</fullName>
    </alternativeName>
</protein>
<dbReference type="EMBL" id="CP069031">
    <property type="protein sequence ID" value="QRC99071.1"/>
    <property type="molecule type" value="Genomic_DNA"/>
</dbReference>
<sequence length="556" mass="63398">MRLGRIVASNGRRCNLRKSHILEHSHGIASHPPADKNPLFCYTSGRWLWNEREQLQARFRRFDIPSLQQAACQAVGAEKCISIEKIGEGNYNKAFRLEMEDGRKVIAKAPHPNAGPPSITTASEVATMEFARTVLNIPVPRVFAWSANEQNPVQAEYIIMEEARGSQLHEVWDELPLRKKVDVIRGIVDIERKLLSVSFDMIGSLYFKDSGIEGCESAVVTTSPQDVAEHIKSKYSIGPITRREFWEKQRSEMQYHGPWTSSAEYLTSIAQREIDWISNHADPGSAKETPWQYSSPFQDSPQAHIALLQKFMTAVPHITPQDPELNSPRLWHPDFHAGNIYVDDEARISSIIDWQAAWTTPVFIGARPPLVLDYAVEMMMKLPDSFKTLDDATKDKLRYQVAQSILIHTYETCTAEQNPLMNKVIRHPHGQTLKQLEAFAGSTWDNCLFPFEECLIRVESEWDHFGTDEPCPYSFSAEELQQHDQEADTFNKSQELWKELEGVLNDEGYTTNETLDKAVQALKDLREIGLETLHGDVRSRFDEETRWVTSLNEDGS</sequence>
<evidence type="ECO:0000256" key="4">
    <source>
        <dbReference type="ARBA" id="ARBA00022946"/>
    </source>
</evidence>